<dbReference type="InterPro" id="IPR013103">
    <property type="entry name" value="RVT_2"/>
</dbReference>
<proteinExistence type="predicted"/>
<dbReference type="CDD" id="cd09272">
    <property type="entry name" value="RNase_HI_RT_Ty1"/>
    <property type="match status" value="1"/>
</dbReference>
<accession>A0A2I0W5K0</accession>
<evidence type="ECO:0000313" key="3">
    <source>
        <dbReference type="Proteomes" id="UP000233837"/>
    </source>
</evidence>
<keyword evidence="3" id="KW-1185">Reference proteome</keyword>
<reference evidence="2 3" key="2">
    <citation type="journal article" date="2017" name="Nature">
        <title>The Apostasia genome and the evolution of orchids.</title>
        <authorList>
            <person name="Zhang G.Q."/>
            <person name="Liu K.W."/>
            <person name="Li Z."/>
            <person name="Lohaus R."/>
            <person name="Hsiao Y.Y."/>
            <person name="Niu S.C."/>
            <person name="Wang J.Y."/>
            <person name="Lin Y.C."/>
            <person name="Xu Q."/>
            <person name="Chen L.J."/>
            <person name="Yoshida K."/>
            <person name="Fujiwara S."/>
            <person name="Wang Z.W."/>
            <person name="Zhang Y.Q."/>
            <person name="Mitsuda N."/>
            <person name="Wang M."/>
            <person name="Liu G.H."/>
            <person name="Pecoraro L."/>
            <person name="Huang H.X."/>
            <person name="Xiao X.J."/>
            <person name="Lin M."/>
            <person name="Wu X.Y."/>
            <person name="Wu W.L."/>
            <person name="Chen Y.Y."/>
            <person name="Chang S.B."/>
            <person name="Sakamoto S."/>
            <person name="Ohme-Takagi M."/>
            <person name="Yagi M."/>
            <person name="Zeng S.J."/>
            <person name="Shen C.Y."/>
            <person name="Yeh C.M."/>
            <person name="Luo Y.B."/>
            <person name="Tsai W.C."/>
            <person name="Van de Peer Y."/>
            <person name="Liu Z.J."/>
        </authorList>
    </citation>
    <scope>NUCLEOTIDE SEQUENCE [LARGE SCALE GENOMIC DNA]</scope>
    <source>
        <tissue evidence="2">The whole plant</tissue>
    </source>
</reference>
<dbReference type="EMBL" id="KZ502904">
    <property type="protein sequence ID" value="PKU70933.1"/>
    <property type="molecule type" value="Genomic_DNA"/>
</dbReference>
<dbReference type="SUPFAM" id="SSF56672">
    <property type="entry name" value="DNA/RNA polymerases"/>
    <property type="match status" value="1"/>
</dbReference>
<dbReference type="InterPro" id="IPR043502">
    <property type="entry name" value="DNA/RNA_pol_sf"/>
</dbReference>
<dbReference type="AlphaFoldDB" id="A0A2I0W5K0"/>
<evidence type="ECO:0000313" key="2">
    <source>
        <dbReference type="EMBL" id="PKU70933.1"/>
    </source>
</evidence>
<dbReference type="PANTHER" id="PTHR11439">
    <property type="entry name" value="GAG-POL-RELATED RETROTRANSPOSON"/>
    <property type="match status" value="1"/>
</dbReference>
<name>A0A2I0W5K0_9ASPA</name>
<gene>
    <name evidence="2" type="ORF">MA16_Dca021263</name>
</gene>
<organism evidence="2 3">
    <name type="scientific">Dendrobium catenatum</name>
    <dbReference type="NCBI Taxonomy" id="906689"/>
    <lineage>
        <taxon>Eukaryota</taxon>
        <taxon>Viridiplantae</taxon>
        <taxon>Streptophyta</taxon>
        <taxon>Embryophyta</taxon>
        <taxon>Tracheophyta</taxon>
        <taxon>Spermatophyta</taxon>
        <taxon>Magnoliopsida</taxon>
        <taxon>Liliopsida</taxon>
        <taxon>Asparagales</taxon>
        <taxon>Orchidaceae</taxon>
        <taxon>Epidendroideae</taxon>
        <taxon>Malaxideae</taxon>
        <taxon>Dendrobiinae</taxon>
        <taxon>Dendrobium</taxon>
    </lineage>
</organism>
<evidence type="ECO:0000259" key="1">
    <source>
        <dbReference type="Pfam" id="PF07727"/>
    </source>
</evidence>
<dbReference type="Pfam" id="PF07727">
    <property type="entry name" value="RVT_2"/>
    <property type="match status" value="1"/>
</dbReference>
<dbReference type="Proteomes" id="UP000233837">
    <property type="component" value="Unassembled WGS sequence"/>
</dbReference>
<dbReference type="PANTHER" id="PTHR11439:SF524">
    <property type="entry name" value="RNA-DIRECTED DNA POLYMERASE, PROTEIN KINASE RLK-PELLE-DLSV FAMILY"/>
    <property type="match status" value="1"/>
</dbReference>
<protein>
    <submittedName>
        <fullName evidence="2">Retrovirus-related Pol polyprotein from transposon TNT 1-94</fullName>
    </submittedName>
</protein>
<feature type="domain" description="Reverse transcriptase Ty1/copia-type" evidence="1">
    <location>
        <begin position="3"/>
        <end position="183"/>
    </location>
</feature>
<reference evidence="2 3" key="1">
    <citation type="journal article" date="2016" name="Sci. Rep.">
        <title>The Dendrobium catenatum Lindl. genome sequence provides insights into polysaccharide synthase, floral development and adaptive evolution.</title>
        <authorList>
            <person name="Zhang G.Q."/>
            <person name="Xu Q."/>
            <person name="Bian C."/>
            <person name="Tsai W.C."/>
            <person name="Yeh C.M."/>
            <person name="Liu K.W."/>
            <person name="Yoshida K."/>
            <person name="Zhang L.S."/>
            <person name="Chang S.B."/>
            <person name="Chen F."/>
            <person name="Shi Y."/>
            <person name="Su Y.Y."/>
            <person name="Zhang Y.Q."/>
            <person name="Chen L.J."/>
            <person name="Yin Y."/>
            <person name="Lin M."/>
            <person name="Huang H."/>
            <person name="Deng H."/>
            <person name="Wang Z.W."/>
            <person name="Zhu S.L."/>
            <person name="Zhao X."/>
            <person name="Deng C."/>
            <person name="Niu S.C."/>
            <person name="Huang J."/>
            <person name="Wang M."/>
            <person name="Liu G.H."/>
            <person name="Yang H.J."/>
            <person name="Xiao X.J."/>
            <person name="Hsiao Y.Y."/>
            <person name="Wu W.L."/>
            <person name="Chen Y.Y."/>
            <person name="Mitsuda N."/>
            <person name="Ohme-Takagi M."/>
            <person name="Luo Y.B."/>
            <person name="Van de Peer Y."/>
            <person name="Liu Z.J."/>
        </authorList>
    </citation>
    <scope>NUCLEOTIDE SEQUENCE [LARGE SCALE GENOMIC DNA]</scope>
    <source>
        <tissue evidence="2">The whole plant</tissue>
    </source>
</reference>
<sequence>MVSIRLLLTMAVNRNWKVLQLDVSNAFLHGDISEEIYIKQPPGFEDPTQPNAVCKLHKSLYGLKQAPRQWFHKLTSFLQQRGFGFSRSDPSLLIYNKNNVQIYFLIYVDDILVTGNTPTHIHNLLQDLKTQFAIKQFEQISLFLGIQITRTTEGFFLTQGHYASKLLQDAGMANCKAAPTPITPASKHAAVNSKPFSDAYLYRRLAGSLQYLSITRPDIAFATNQMCQHMQSPTDHNFQNLKRILRYIKGTITHGLPIIPGDTALHSYTDADWASDIADRKSISGFCTFMGPNLLSWSVKKQVTVAKSSTEAEYRALSAATSDILWIRRLADELQLRQDSPTVIHCDSISAIAIAKNSVFHARTKHIEIDFQFIRQHILSGNITIQHISSHDQIADILTKPFACSRFEYLRSKLTIRSPDDQFEGECKHSNANTSHIS</sequence>